<dbReference type="Proteomes" id="UP000548476">
    <property type="component" value="Unassembled WGS sequence"/>
</dbReference>
<keyword evidence="1" id="KW-0812">Transmembrane</keyword>
<evidence type="ECO:0000313" key="3">
    <source>
        <dbReference type="Proteomes" id="UP000548476"/>
    </source>
</evidence>
<gene>
    <name evidence="2" type="ORF">HNR73_005062</name>
</gene>
<keyword evidence="1" id="KW-1133">Transmembrane helix</keyword>
<protein>
    <recommendedName>
        <fullName evidence="4">Pentapeptide repeat-containing protein</fullName>
    </recommendedName>
</protein>
<evidence type="ECO:0008006" key="4">
    <source>
        <dbReference type="Google" id="ProtNLM"/>
    </source>
</evidence>
<accession>A0A841FXJ8</accession>
<feature type="transmembrane region" description="Helical" evidence="1">
    <location>
        <begin position="20"/>
        <end position="41"/>
    </location>
</feature>
<organism evidence="2 3">
    <name type="scientific">Phytomonospora endophytica</name>
    <dbReference type="NCBI Taxonomy" id="714109"/>
    <lineage>
        <taxon>Bacteria</taxon>
        <taxon>Bacillati</taxon>
        <taxon>Actinomycetota</taxon>
        <taxon>Actinomycetes</taxon>
        <taxon>Micromonosporales</taxon>
        <taxon>Micromonosporaceae</taxon>
        <taxon>Phytomonospora</taxon>
    </lineage>
</organism>
<keyword evidence="3" id="KW-1185">Reference proteome</keyword>
<evidence type="ECO:0000256" key="1">
    <source>
        <dbReference type="SAM" id="Phobius"/>
    </source>
</evidence>
<feature type="transmembrane region" description="Helical" evidence="1">
    <location>
        <begin position="61"/>
        <end position="81"/>
    </location>
</feature>
<dbReference type="EMBL" id="JACHGT010000011">
    <property type="protein sequence ID" value="MBB6037189.1"/>
    <property type="molecule type" value="Genomic_DNA"/>
</dbReference>
<proteinExistence type="predicted"/>
<keyword evidence="1" id="KW-0472">Membrane</keyword>
<dbReference type="RefSeq" id="WP_184790003.1">
    <property type="nucleotide sequence ID" value="NZ_BONT01000106.1"/>
</dbReference>
<comment type="caution">
    <text evidence="2">The sequence shown here is derived from an EMBL/GenBank/DDBJ whole genome shotgun (WGS) entry which is preliminary data.</text>
</comment>
<evidence type="ECO:0000313" key="2">
    <source>
        <dbReference type="EMBL" id="MBB6037189.1"/>
    </source>
</evidence>
<sequence>MSRSDKESRPLRLSYGWHVVTWLCTGIVVSAAVAALLWLAFGSPDLSGPVEPGQRFDVVKLILTVAGSVAGGVGAVVALVVSYRKQHQSEAAERREDTRLFNERYHQAAEQLGSERAAVRLAGVYALAGLADDWDDGRRKCVEVLCAYMRMPYAPPDPGLNDEEEDVELRREQRRRREEREVRRAVLDTIGERLRAEPGERSWHRLDFDFRGAVIDGGNLREAKIVAGTVIRFDEAVFRDGMVAFTKTVMTGGFIGFSMATFARDGAVEFIGAEISGGVVLVDGTRMNGGRLVFGEGVTGGALLVQNLTGRHKDRLVRLAPASTSSPPAPREPAE</sequence>
<dbReference type="AlphaFoldDB" id="A0A841FXJ8"/>
<name>A0A841FXJ8_9ACTN</name>
<reference evidence="2 3" key="1">
    <citation type="submission" date="2020-08" db="EMBL/GenBank/DDBJ databases">
        <title>Genomic Encyclopedia of Type Strains, Phase IV (KMG-IV): sequencing the most valuable type-strain genomes for metagenomic binning, comparative biology and taxonomic classification.</title>
        <authorList>
            <person name="Goeker M."/>
        </authorList>
    </citation>
    <scope>NUCLEOTIDE SEQUENCE [LARGE SCALE GENOMIC DNA]</scope>
    <source>
        <strain evidence="2 3">YIM 65646</strain>
    </source>
</reference>